<evidence type="ECO:0000313" key="1">
    <source>
        <dbReference type="EMBL" id="GAA0183364.1"/>
    </source>
</evidence>
<name>A0AAV3RSJ1_LITER</name>
<dbReference type="Proteomes" id="UP001454036">
    <property type="component" value="Unassembled WGS sequence"/>
</dbReference>
<sequence length="90" mass="10135">MRHLKTLTIFICESYRLSATLGANNSAYLYARPFYLKLDNRRSLGTGKGYGTLGYASAHVEDNGVDLDRAPRSFLMYFSPHELLQVTALD</sequence>
<accession>A0AAV3RSJ1</accession>
<organism evidence="1 2">
    <name type="scientific">Lithospermum erythrorhizon</name>
    <name type="common">Purple gromwell</name>
    <name type="synonym">Lithospermum officinale var. erythrorhizon</name>
    <dbReference type="NCBI Taxonomy" id="34254"/>
    <lineage>
        <taxon>Eukaryota</taxon>
        <taxon>Viridiplantae</taxon>
        <taxon>Streptophyta</taxon>
        <taxon>Embryophyta</taxon>
        <taxon>Tracheophyta</taxon>
        <taxon>Spermatophyta</taxon>
        <taxon>Magnoliopsida</taxon>
        <taxon>eudicotyledons</taxon>
        <taxon>Gunneridae</taxon>
        <taxon>Pentapetalae</taxon>
        <taxon>asterids</taxon>
        <taxon>lamiids</taxon>
        <taxon>Boraginales</taxon>
        <taxon>Boraginaceae</taxon>
        <taxon>Boraginoideae</taxon>
        <taxon>Lithospermeae</taxon>
        <taxon>Lithospermum</taxon>
    </lineage>
</organism>
<proteinExistence type="predicted"/>
<gene>
    <name evidence="1" type="ORF">LIER_30787</name>
</gene>
<protein>
    <submittedName>
        <fullName evidence="1">Uncharacterized protein</fullName>
    </submittedName>
</protein>
<evidence type="ECO:0000313" key="2">
    <source>
        <dbReference type="Proteomes" id="UP001454036"/>
    </source>
</evidence>
<keyword evidence="2" id="KW-1185">Reference proteome</keyword>
<dbReference type="AlphaFoldDB" id="A0AAV3RSJ1"/>
<reference evidence="1 2" key="1">
    <citation type="submission" date="2024-01" db="EMBL/GenBank/DDBJ databases">
        <title>The complete chloroplast genome sequence of Lithospermum erythrorhizon: insights into the phylogenetic relationship among Boraginaceae species and the maternal lineages of purple gromwells.</title>
        <authorList>
            <person name="Okada T."/>
            <person name="Watanabe K."/>
        </authorList>
    </citation>
    <scope>NUCLEOTIDE SEQUENCE [LARGE SCALE GENOMIC DNA]</scope>
</reference>
<comment type="caution">
    <text evidence="1">The sequence shown here is derived from an EMBL/GenBank/DDBJ whole genome shotgun (WGS) entry which is preliminary data.</text>
</comment>
<dbReference type="EMBL" id="BAABME010011183">
    <property type="protein sequence ID" value="GAA0183364.1"/>
    <property type="molecule type" value="Genomic_DNA"/>
</dbReference>